<feature type="domain" description="JAB" evidence="6">
    <location>
        <begin position="23"/>
        <end position="130"/>
    </location>
</feature>
<keyword evidence="1" id="KW-0645">Protease</keyword>
<gene>
    <name evidence="7" type="ORF">BPA01_22200</name>
</gene>
<dbReference type="InterPro" id="IPR028090">
    <property type="entry name" value="JAB_dom_prok"/>
</dbReference>
<evidence type="ECO:0000256" key="3">
    <source>
        <dbReference type="ARBA" id="ARBA00022801"/>
    </source>
</evidence>
<dbReference type="Pfam" id="PF14464">
    <property type="entry name" value="Prok-JAB"/>
    <property type="match status" value="1"/>
</dbReference>
<evidence type="ECO:0000256" key="5">
    <source>
        <dbReference type="ARBA" id="ARBA00023049"/>
    </source>
</evidence>
<comment type="caution">
    <text evidence="7">The sequence shown here is derived from an EMBL/GenBank/DDBJ whole genome shotgun (WGS) entry which is preliminary data.</text>
</comment>
<dbReference type="SUPFAM" id="SSF102712">
    <property type="entry name" value="JAB1/MPN domain"/>
    <property type="match status" value="1"/>
</dbReference>
<keyword evidence="5" id="KW-0482">Metalloprotease</keyword>
<dbReference type="InterPro" id="IPR051929">
    <property type="entry name" value="VirAsm_ModProt"/>
</dbReference>
<dbReference type="CDD" id="cd08070">
    <property type="entry name" value="MPN_like"/>
    <property type="match status" value="1"/>
</dbReference>
<dbReference type="PANTHER" id="PTHR34858">
    <property type="entry name" value="CYSO-CYSTEINE PEPTIDASE"/>
    <property type="match status" value="1"/>
</dbReference>
<evidence type="ECO:0000256" key="1">
    <source>
        <dbReference type="ARBA" id="ARBA00022670"/>
    </source>
</evidence>
<evidence type="ECO:0000313" key="8">
    <source>
        <dbReference type="Proteomes" id="UP000316882"/>
    </source>
</evidence>
<dbReference type="PANTHER" id="PTHR34858:SF1">
    <property type="entry name" value="CYSO-CYSTEINE PEPTIDASE"/>
    <property type="match status" value="1"/>
</dbReference>
<dbReference type="RefSeq" id="WP_122964471.1">
    <property type="nucleotide sequence ID" value="NZ_BJMH01000008.1"/>
</dbReference>
<sequence length="167" mass="18635">MKTTDWLGDPFAFKDNKLYMGRKVANRLLRGAQEAVPYEFSALLAGRDATITDAVAMPISSDTGNFSWDGPAFLQALHSIRKRQLQWLGVLHTHPHTAPIPSRQDVLGWHYPTLSYWIVSLASETPEWRVYQWKNGAFLLRDYTVTEAADEAANSSAAVSPSSPKNS</sequence>
<keyword evidence="8" id="KW-1185">Reference proteome</keyword>
<dbReference type="Proteomes" id="UP000316882">
    <property type="component" value="Unassembled WGS sequence"/>
</dbReference>
<dbReference type="GO" id="GO:0008270">
    <property type="term" value="F:zinc ion binding"/>
    <property type="evidence" value="ECO:0007669"/>
    <property type="project" value="TreeGrafter"/>
</dbReference>
<evidence type="ECO:0000256" key="2">
    <source>
        <dbReference type="ARBA" id="ARBA00022723"/>
    </source>
</evidence>
<dbReference type="GO" id="GO:0008235">
    <property type="term" value="F:metalloexopeptidase activity"/>
    <property type="evidence" value="ECO:0007669"/>
    <property type="project" value="TreeGrafter"/>
</dbReference>
<reference evidence="7 8" key="1">
    <citation type="submission" date="2019-06" db="EMBL/GenBank/DDBJ databases">
        <title>Whole genome shotgun sequence of Brevibacillus parabrevis NBRC 12334.</title>
        <authorList>
            <person name="Hosoyama A."/>
            <person name="Uohara A."/>
            <person name="Ohji S."/>
            <person name="Ichikawa N."/>
        </authorList>
    </citation>
    <scope>NUCLEOTIDE SEQUENCE [LARGE SCALE GENOMIC DNA]</scope>
    <source>
        <strain evidence="7 8">NBRC 12334</strain>
    </source>
</reference>
<organism evidence="7 8">
    <name type="scientific">Brevibacillus parabrevis</name>
    <dbReference type="NCBI Taxonomy" id="54914"/>
    <lineage>
        <taxon>Bacteria</taxon>
        <taxon>Bacillati</taxon>
        <taxon>Bacillota</taxon>
        <taxon>Bacilli</taxon>
        <taxon>Bacillales</taxon>
        <taxon>Paenibacillaceae</taxon>
        <taxon>Brevibacillus</taxon>
    </lineage>
</organism>
<evidence type="ECO:0000259" key="6">
    <source>
        <dbReference type="Pfam" id="PF14464"/>
    </source>
</evidence>
<dbReference type="AlphaFoldDB" id="A0A4Y3PDN9"/>
<proteinExistence type="predicted"/>
<evidence type="ECO:0000313" key="7">
    <source>
        <dbReference type="EMBL" id="GEB32640.1"/>
    </source>
</evidence>
<dbReference type="Gene3D" id="3.40.140.10">
    <property type="entry name" value="Cytidine Deaminase, domain 2"/>
    <property type="match status" value="1"/>
</dbReference>
<name>A0A4Y3PDN9_BREPA</name>
<keyword evidence="2" id="KW-0479">Metal-binding</keyword>
<keyword evidence="3" id="KW-0378">Hydrolase</keyword>
<keyword evidence="4" id="KW-0862">Zinc</keyword>
<dbReference type="EMBL" id="BJMH01000008">
    <property type="protein sequence ID" value="GEB32640.1"/>
    <property type="molecule type" value="Genomic_DNA"/>
</dbReference>
<dbReference type="GO" id="GO:0006508">
    <property type="term" value="P:proteolysis"/>
    <property type="evidence" value="ECO:0007669"/>
    <property type="project" value="UniProtKB-KW"/>
</dbReference>
<accession>A0A4Y3PDN9</accession>
<protein>
    <recommendedName>
        <fullName evidence="6">JAB domain-containing protein</fullName>
    </recommendedName>
</protein>
<evidence type="ECO:0000256" key="4">
    <source>
        <dbReference type="ARBA" id="ARBA00022833"/>
    </source>
</evidence>